<evidence type="ECO:0000259" key="2">
    <source>
        <dbReference type="Pfam" id="PF17875"/>
    </source>
</evidence>
<accession>A0A9W8IYM9</accession>
<protein>
    <recommendedName>
        <fullName evidence="2">RPA43 OB domain-containing protein</fullName>
    </recommendedName>
</protein>
<feature type="compositionally biased region" description="Low complexity" evidence="1">
    <location>
        <begin position="162"/>
        <end position="178"/>
    </location>
</feature>
<dbReference type="OrthoDB" id="10250504at2759"/>
<feature type="region of interest" description="Disordered" evidence="1">
    <location>
        <begin position="1"/>
        <end position="48"/>
    </location>
</feature>
<gene>
    <name evidence="3" type="ORF">H1R20_g14766</name>
</gene>
<dbReference type="EMBL" id="JANBPK010001497">
    <property type="protein sequence ID" value="KAJ2922318.1"/>
    <property type="molecule type" value="Genomic_DNA"/>
</dbReference>
<sequence length="237" mass="26021">MAPSSPHPPSKRKHKTADSKNAQPSKKHKKTEAVKPNDKGKGRDREFQLVTSSMVVSVPPVFAGNPRAGVEEMLDSLIMSNEWVFEYGPAENDPEYAEQAEAEEGQAEGEESSDHDSGNGRWVSRSTGERLGGPDGKLEFTVIGLTVANEMLSLVGSIQDDPFSPAHVPFASASSPPSEETEERPPPTDEVMEDLDSEEEEDTFRLLKRKAATPVEEDEPEPPKLSKKKRKAKKVKD</sequence>
<feature type="compositionally biased region" description="Acidic residues" evidence="1">
    <location>
        <begin position="92"/>
        <end position="111"/>
    </location>
</feature>
<feature type="non-terminal residue" evidence="3">
    <location>
        <position position="237"/>
    </location>
</feature>
<reference evidence="3" key="1">
    <citation type="submission" date="2022-06" db="EMBL/GenBank/DDBJ databases">
        <title>Genome Sequence of Candolleomyces eurysporus.</title>
        <authorList>
            <person name="Buettner E."/>
        </authorList>
    </citation>
    <scope>NUCLEOTIDE SEQUENCE</scope>
    <source>
        <strain evidence="3">VTCC 930004</strain>
    </source>
</reference>
<dbReference type="AlphaFoldDB" id="A0A9W8IYM9"/>
<feature type="domain" description="RPA43 OB" evidence="2">
    <location>
        <begin position="81"/>
        <end position="158"/>
    </location>
</feature>
<organism evidence="3 4">
    <name type="scientific">Candolleomyces eurysporus</name>
    <dbReference type="NCBI Taxonomy" id="2828524"/>
    <lineage>
        <taxon>Eukaryota</taxon>
        <taxon>Fungi</taxon>
        <taxon>Dikarya</taxon>
        <taxon>Basidiomycota</taxon>
        <taxon>Agaricomycotina</taxon>
        <taxon>Agaricomycetes</taxon>
        <taxon>Agaricomycetidae</taxon>
        <taxon>Agaricales</taxon>
        <taxon>Agaricineae</taxon>
        <taxon>Psathyrellaceae</taxon>
        <taxon>Candolleomyces</taxon>
    </lineage>
</organism>
<dbReference type="InterPro" id="IPR041178">
    <property type="entry name" value="RPA43_OB"/>
</dbReference>
<evidence type="ECO:0000313" key="3">
    <source>
        <dbReference type="EMBL" id="KAJ2922318.1"/>
    </source>
</evidence>
<dbReference type="Proteomes" id="UP001140091">
    <property type="component" value="Unassembled WGS sequence"/>
</dbReference>
<proteinExistence type="predicted"/>
<feature type="compositionally biased region" description="Acidic residues" evidence="1">
    <location>
        <begin position="190"/>
        <end position="202"/>
    </location>
</feature>
<feature type="compositionally biased region" description="Basic and acidic residues" evidence="1">
    <location>
        <begin position="31"/>
        <end position="47"/>
    </location>
</feature>
<keyword evidence="4" id="KW-1185">Reference proteome</keyword>
<name>A0A9W8IYM9_9AGAR</name>
<feature type="region of interest" description="Disordered" evidence="1">
    <location>
        <begin position="89"/>
        <end position="137"/>
    </location>
</feature>
<dbReference type="Pfam" id="PF17875">
    <property type="entry name" value="RPA43_OB"/>
    <property type="match status" value="1"/>
</dbReference>
<feature type="compositionally biased region" description="Basic residues" evidence="1">
    <location>
        <begin position="225"/>
        <end position="237"/>
    </location>
</feature>
<dbReference type="Gene3D" id="2.40.50.1060">
    <property type="match status" value="1"/>
</dbReference>
<feature type="region of interest" description="Disordered" evidence="1">
    <location>
        <begin position="158"/>
        <end position="237"/>
    </location>
</feature>
<comment type="caution">
    <text evidence="3">The sequence shown here is derived from an EMBL/GenBank/DDBJ whole genome shotgun (WGS) entry which is preliminary data.</text>
</comment>
<evidence type="ECO:0000313" key="4">
    <source>
        <dbReference type="Proteomes" id="UP001140091"/>
    </source>
</evidence>
<evidence type="ECO:0000256" key="1">
    <source>
        <dbReference type="SAM" id="MobiDB-lite"/>
    </source>
</evidence>